<evidence type="ECO:0000313" key="24">
    <source>
        <dbReference type="Proteomes" id="UP000191901"/>
    </source>
</evidence>
<evidence type="ECO:0000256" key="10">
    <source>
        <dbReference type="ARBA" id="ARBA00022796"/>
    </source>
</evidence>
<evidence type="ECO:0000256" key="2">
    <source>
        <dbReference type="ARBA" id="ARBA00006024"/>
    </source>
</evidence>
<evidence type="ECO:0000256" key="5">
    <source>
        <dbReference type="ARBA" id="ARBA00022475"/>
    </source>
</evidence>
<evidence type="ECO:0000256" key="7">
    <source>
        <dbReference type="ARBA" id="ARBA00022692"/>
    </source>
</evidence>
<dbReference type="InterPro" id="IPR023299">
    <property type="entry name" value="ATPase_P-typ_cyto_dom_N"/>
</dbReference>
<dbReference type="Gene3D" id="3.30.70.100">
    <property type="match status" value="1"/>
</dbReference>
<keyword evidence="12" id="KW-0460">Magnesium</keyword>
<dbReference type="GO" id="GO:0055070">
    <property type="term" value="P:copper ion homeostasis"/>
    <property type="evidence" value="ECO:0007669"/>
    <property type="project" value="TreeGrafter"/>
</dbReference>
<keyword evidence="16" id="KW-0406">Ion transport</keyword>
<dbReference type="GO" id="GO:0005507">
    <property type="term" value="F:copper ion binding"/>
    <property type="evidence" value="ECO:0007669"/>
    <property type="project" value="TreeGrafter"/>
</dbReference>
<dbReference type="GO" id="GO:0016887">
    <property type="term" value="F:ATP hydrolysis activity"/>
    <property type="evidence" value="ECO:0007669"/>
    <property type="project" value="InterPro"/>
</dbReference>
<keyword evidence="23" id="KW-0378">Hydrolase</keyword>
<organism evidence="23 24">
    <name type="scientific">Halomicronema hongdechloris C2206</name>
    <dbReference type="NCBI Taxonomy" id="1641165"/>
    <lineage>
        <taxon>Bacteria</taxon>
        <taxon>Bacillati</taxon>
        <taxon>Cyanobacteriota</taxon>
        <taxon>Cyanophyceae</taxon>
        <taxon>Nodosilineales</taxon>
        <taxon>Nodosilineaceae</taxon>
        <taxon>Halomicronema</taxon>
    </lineage>
</organism>
<keyword evidence="15" id="KW-0186">Copper</keyword>
<keyword evidence="11 21" id="KW-0067">ATP-binding</keyword>
<dbReference type="InterPro" id="IPR001757">
    <property type="entry name" value="P_typ_ATPase"/>
</dbReference>
<evidence type="ECO:0000256" key="14">
    <source>
        <dbReference type="ARBA" id="ARBA00022989"/>
    </source>
</evidence>
<evidence type="ECO:0000256" key="15">
    <source>
        <dbReference type="ARBA" id="ARBA00023008"/>
    </source>
</evidence>
<evidence type="ECO:0000313" key="23">
    <source>
        <dbReference type="EMBL" id="ASC71683.1"/>
    </source>
</evidence>
<dbReference type="NCBIfam" id="TIGR01494">
    <property type="entry name" value="ATPase_P-type"/>
    <property type="match status" value="2"/>
</dbReference>
<evidence type="ECO:0000256" key="21">
    <source>
        <dbReference type="RuleBase" id="RU362081"/>
    </source>
</evidence>
<dbReference type="InterPro" id="IPR044492">
    <property type="entry name" value="P_typ_ATPase_HD_dom"/>
</dbReference>
<evidence type="ECO:0000256" key="11">
    <source>
        <dbReference type="ARBA" id="ARBA00022840"/>
    </source>
</evidence>
<gene>
    <name evidence="23" type="primary">pacS_2</name>
    <name evidence="23" type="ORF">XM38_026370</name>
</gene>
<dbReference type="InterPro" id="IPR018303">
    <property type="entry name" value="ATPase_P-typ_P_site"/>
</dbReference>
<dbReference type="FunFam" id="3.40.50.1000:FF:000144">
    <property type="entry name" value="copper-transporting ATPase 1 isoform X2"/>
    <property type="match status" value="1"/>
</dbReference>
<dbReference type="PRINTS" id="PR00943">
    <property type="entry name" value="CUATPASE"/>
</dbReference>
<evidence type="ECO:0000259" key="22">
    <source>
        <dbReference type="PROSITE" id="PS50846"/>
    </source>
</evidence>
<feature type="transmembrane region" description="Helical" evidence="21">
    <location>
        <begin position="193"/>
        <end position="211"/>
    </location>
</feature>
<sequence>MKSLSLKLQGMSCAACASTIEKALNQTPGVIDGQVNFGAEQAQVNYDPDRTSTDAIVHAVEAAGYQAFPATSATGEDELEAAQRQAQQDLTWRVAVGVVASMLLMLGMVPMALPWHLPFLPPWLHHPWTQLILATPVLVWCGQPFFTGAWKALKRGSADMNSLIALGTGAAYIYSLFPTIFPNWFAAQGRPEVYFEVSAMVITLVLLGRLLEHRARRQTSAAIRKLMGLQPQTARVRRGDTLDTLPVEQVQLGDIVLVKPGEQIPLDGEVVRGPSTVDESMVTGESIPVEKSVGDEVIGATLNKTGSLQLRVTRVGQDTTLAQIIRLVQQAQASKAPIQKLADQVTAIFVPVVLLIAAATCVVWLLATGELSLALINTVGVLIIACPCALGLATPTSIMVATGKGADYGVLFKGADSLELAHKIQTVVLDKTGTLTAGQPTVNNFIAVEGTAQGNEQQLLRLAAALEHYSEHPLAEAVVRYARDQGIPQSDINALDVTDFAAVTGRGVTGEIDAHAVRLGTRDWLVDQGLPVEVTTKQGTSLSAYQATWEQAGQTVVWLAVDGNVVALFGIADTLKPSAAEAVDRLKRLGLTVAMLTGDNPQTARAIARQAHITDVKAQVRPDGKADAIQAFQAKSRKVAMVGDGINDAPALAQADVGMAIGTGTDVAMAASDITLMTDDLHGIVTAIRLSRATLGNIRQNLFFAFVYNSLGIPIAAGVLYPIWGLQLSPVLAGAAMALSSVSVVTNALRLRRFQP</sequence>
<keyword evidence="9 21" id="KW-0547">Nucleotide-binding</keyword>
<evidence type="ECO:0000256" key="16">
    <source>
        <dbReference type="ARBA" id="ARBA00023065"/>
    </source>
</evidence>
<dbReference type="GO" id="GO:0140581">
    <property type="term" value="F:P-type monovalent copper transporter activity"/>
    <property type="evidence" value="ECO:0007669"/>
    <property type="project" value="UniProtKB-EC"/>
</dbReference>
<dbReference type="Pfam" id="PF00122">
    <property type="entry name" value="E1-E2_ATPase"/>
    <property type="match status" value="1"/>
</dbReference>
<dbReference type="Pfam" id="PF00702">
    <property type="entry name" value="Hydrolase"/>
    <property type="match status" value="1"/>
</dbReference>
<dbReference type="InterPro" id="IPR027256">
    <property type="entry name" value="P-typ_ATPase_IB"/>
</dbReference>
<dbReference type="InterPro" id="IPR008250">
    <property type="entry name" value="ATPase_P-typ_transduc_dom_A_sf"/>
</dbReference>
<dbReference type="PROSITE" id="PS00154">
    <property type="entry name" value="ATPASE_E1_E2"/>
    <property type="match status" value="1"/>
</dbReference>
<feature type="transmembrane region" description="Helical" evidence="21">
    <location>
        <begin position="162"/>
        <end position="181"/>
    </location>
</feature>
<comment type="catalytic activity">
    <reaction evidence="18">
        <text>Cu(+)(in) + ATP + H2O = Cu(+)(out) + ADP + phosphate + H(+)</text>
        <dbReference type="Rhea" id="RHEA:25792"/>
        <dbReference type="ChEBI" id="CHEBI:15377"/>
        <dbReference type="ChEBI" id="CHEBI:15378"/>
        <dbReference type="ChEBI" id="CHEBI:30616"/>
        <dbReference type="ChEBI" id="CHEBI:43474"/>
        <dbReference type="ChEBI" id="CHEBI:49552"/>
        <dbReference type="ChEBI" id="CHEBI:456216"/>
        <dbReference type="EC" id="7.2.2.8"/>
    </reaction>
</comment>
<dbReference type="Pfam" id="PF00403">
    <property type="entry name" value="HMA"/>
    <property type="match status" value="1"/>
</dbReference>
<keyword evidence="7 21" id="KW-0812">Transmembrane</keyword>
<comment type="subcellular location">
    <subcellularLocation>
        <location evidence="1">Cell membrane</location>
        <topology evidence="1">Multi-pass membrane protein</topology>
    </subcellularLocation>
</comment>
<dbReference type="OrthoDB" id="525483at2"/>
<dbReference type="Proteomes" id="UP000191901">
    <property type="component" value="Chromosome"/>
</dbReference>
<feature type="transmembrane region" description="Helical" evidence="21">
    <location>
        <begin position="128"/>
        <end position="150"/>
    </location>
</feature>
<evidence type="ECO:0000256" key="4">
    <source>
        <dbReference type="ARBA" id="ARBA00022448"/>
    </source>
</evidence>
<dbReference type="FunFam" id="3.30.70.100:FF:000005">
    <property type="entry name" value="Copper-exporting P-type ATPase A"/>
    <property type="match status" value="1"/>
</dbReference>
<dbReference type="NCBIfam" id="TIGR01511">
    <property type="entry name" value="ATPase-IB1_Cu"/>
    <property type="match status" value="1"/>
</dbReference>
<dbReference type="EMBL" id="CP021983">
    <property type="protein sequence ID" value="ASC71683.1"/>
    <property type="molecule type" value="Genomic_DNA"/>
</dbReference>
<dbReference type="EC" id="7.2.2.8" evidence="3"/>
<dbReference type="SUPFAM" id="SSF56784">
    <property type="entry name" value="HAD-like"/>
    <property type="match status" value="1"/>
</dbReference>
<protein>
    <recommendedName>
        <fullName evidence="20">Probable copper-transporting ATPase PacS</fullName>
        <ecNumber evidence="3">7.2.2.8</ecNumber>
    </recommendedName>
</protein>
<dbReference type="PANTHER" id="PTHR43520:SF8">
    <property type="entry name" value="P-TYPE CU(+) TRANSPORTER"/>
    <property type="match status" value="1"/>
</dbReference>
<evidence type="ECO:0000256" key="6">
    <source>
        <dbReference type="ARBA" id="ARBA00022553"/>
    </source>
</evidence>
<evidence type="ECO:0000256" key="1">
    <source>
        <dbReference type="ARBA" id="ARBA00004651"/>
    </source>
</evidence>
<keyword evidence="5 21" id="KW-1003">Cell membrane</keyword>
<dbReference type="SFLD" id="SFLDG00002">
    <property type="entry name" value="C1.7:_P-type_atpase_like"/>
    <property type="match status" value="1"/>
</dbReference>
<comment type="similarity">
    <text evidence="2 21">Belongs to the cation transport ATPase (P-type) (TC 3.A.3) family. Type IB subfamily.</text>
</comment>
<dbReference type="InterPro" id="IPR023214">
    <property type="entry name" value="HAD_sf"/>
</dbReference>
<dbReference type="RefSeq" id="WP_088430028.1">
    <property type="nucleotide sequence ID" value="NZ_CP021983.2"/>
</dbReference>
<dbReference type="SFLD" id="SFLDF00027">
    <property type="entry name" value="p-type_atpase"/>
    <property type="match status" value="1"/>
</dbReference>
<dbReference type="SUPFAM" id="SSF81653">
    <property type="entry name" value="Calcium ATPase, transduction domain A"/>
    <property type="match status" value="1"/>
</dbReference>
<dbReference type="InterPro" id="IPR036163">
    <property type="entry name" value="HMA_dom_sf"/>
</dbReference>
<dbReference type="AlphaFoldDB" id="A0A1Z3HMZ1"/>
<accession>A0A1Z3HMZ1</accession>
<dbReference type="PROSITE" id="PS01047">
    <property type="entry name" value="HMA_1"/>
    <property type="match status" value="1"/>
</dbReference>
<dbReference type="STRING" id="1641165.XM38_18260"/>
<evidence type="ECO:0000256" key="8">
    <source>
        <dbReference type="ARBA" id="ARBA00022723"/>
    </source>
</evidence>
<evidence type="ECO:0000256" key="20">
    <source>
        <dbReference type="ARBA" id="ARBA00072218"/>
    </source>
</evidence>
<name>A0A1Z3HMZ1_9CYAN</name>
<feature type="transmembrane region" description="Helical" evidence="21">
    <location>
        <begin position="94"/>
        <end position="116"/>
    </location>
</feature>
<dbReference type="SUPFAM" id="SSF81665">
    <property type="entry name" value="Calcium ATPase, transmembrane domain M"/>
    <property type="match status" value="1"/>
</dbReference>
<feature type="transmembrane region" description="Helical" evidence="21">
    <location>
        <begin position="345"/>
        <end position="367"/>
    </location>
</feature>
<keyword evidence="13" id="KW-1278">Translocase</keyword>
<dbReference type="CDD" id="cd02094">
    <property type="entry name" value="P-type_ATPase_Cu-like"/>
    <property type="match status" value="1"/>
</dbReference>
<evidence type="ECO:0000256" key="13">
    <source>
        <dbReference type="ARBA" id="ARBA00022967"/>
    </source>
</evidence>
<proteinExistence type="inferred from homology"/>
<dbReference type="CDD" id="cd00371">
    <property type="entry name" value="HMA"/>
    <property type="match status" value="1"/>
</dbReference>
<feature type="domain" description="HMA" evidence="22">
    <location>
        <begin position="2"/>
        <end position="68"/>
    </location>
</feature>
<reference evidence="23 24" key="1">
    <citation type="journal article" date="2016" name="Biochim. Biophys. Acta">
        <title>Characterization of red-shifted phycobilisomes isolated from the chlorophyll f-containing cyanobacterium Halomicronema hongdechloris.</title>
        <authorList>
            <person name="Li Y."/>
            <person name="Lin Y."/>
            <person name="Garvey C.J."/>
            <person name="Birch D."/>
            <person name="Corkery R.W."/>
            <person name="Loughlin P.C."/>
            <person name="Scheer H."/>
            <person name="Willows R.D."/>
            <person name="Chen M."/>
        </authorList>
    </citation>
    <scope>NUCLEOTIDE SEQUENCE [LARGE SCALE GENOMIC DNA]</scope>
    <source>
        <strain evidence="23 24">C2206</strain>
    </source>
</reference>
<feature type="transmembrane region" description="Helical" evidence="21">
    <location>
        <begin position="730"/>
        <end position="749"/>
    </location>
</feature>
<evidence type="ECO:0000256" key="3">
    <source>
        <dbReference type="ARBA" id="ARBA00012517"/>
    </source>
</evidence>
<keyword evidence="17 21" id="KW-0472">Membrane</keyword>
<keyword evidence="8 21" id="KW-0479">Metal-binding</keyword>
<dbReference type="Gene3D" id="2.70.150.10">
    <property type="entry name" value="Calcium-transporting ATPase, cytoplasmic transduction domain A"/>
    <property type="match status" value="1"/>
</dbReference>
<evidence type="ECO:0000256" key="17">
    <source>
        <dbReference type="ARBA" id="ARBA00023136"/>
    </source>
</evidence>
<dbReference type="GO" id="GO:0005886">
    <property type="term" value="C:plasma membrane"/>
    <property type="evidence" value="ECO:0007669"/>
    <property type="project" value="UniProtKB-SubCell"/>
</dbReference>
<dbReference type="PROSITE" id="PS50846">
    <property type="entry name" value="HMA_2"/>
    <property type="match status" value="1"/>
</dbReference>
<evidence type="ECO:0000256" key="12">
    <source>
        <dbReference type="ARBA" id="ARBA00022842"/>
    </source>
</evidence>
<feature type="transmembrane region" description="Helical" evidence="21">
    <location>
        <begin position="702"/>
        <end position="724"/>
    </location>
</feature>
<keyword evidence="14 21" id="KW-1133">Transmembrane helix</keyword>
<dbReference type="NCBIfam" id="TIGR01525">
    <property type="entry name" value="ATPase-IB_hvy"/>
    <property type="match status" value="1"/>
</dbReference>
<dbReference type="PANTHER" id="PTHR43520">
    <property type="entry name" value="ATP7, ISOFORM B"/>
    <property type="match status" value="1"/>
</dbReference>
<dbReference type="InterPro" id="IPR023298">
    <property type="entry name" value="ATPase_P-typ_TM_dom_sf"/>
</dbReference>
<comment type="function">
    <text evidence="19">May play a role in the osmotic adaptation.</text>
</comment>
<dbReference type="PRINTS" id="PR00119">
    <property type="entry name" value="CATATPASE"/>
</dbReference>
<keyword evidence="10" id="KW-0187">Copper transport</keyword>
<keyword evidence="6" id="KW-0597">Phosphoprotein</keyword>
<dbReference type="Gene3D" id="3.40.50.1000">
    <property type="entry name" value="HAD superfamily/HAD-like"/>
    <property type="match status" value="1"/>
</dbReference>
<dbReference type="InterPro" id="IPR017969">
    <property type="entry name" value="Heavy-metal-associated_CS"/>
</dbReference>
<dbReference type="FunFam" id="2.70.150.10:FF:000002">
    <property type="entry name" value="Copper-transporting ATPase 1, putative"/>
    <property type="match status" value="1"/>
</dbReference>
<dbReference type="SFLD" id="SFLDS00003">
    <property type="entry name" value="Haloacid_Dehalogenase"/>
    <property type="match status" value="1"/>
</dbReference>
<dbReference type="KEGG" id="hhg:XM38_026370"/>
<dbReference type="Gene3D" id="3.40.1110.10">
    <property type="entry name" value="Calcium-transporting ATPase, cytoplasmic domain N"/>
    <property type="match status" value="1"/>
</dbReference>
<dbReference type="InterPro" id="IPR006121">
    <property type="entry name" value="HMA_dom"/>
</dbReference>
<keyword evidence="4" id="KW-0813">Transport</keyword>
<dbReference type="GO" id="GO:0043682">
    <property type="term" value="F:P-type divalent copper transporter activity"/>
    <property type="evidence" value="ECO:0007669"/>
    <property type="project" value="TreeGrafter"/>
</dbReference>
<evidence type="ECO:0000256" key="19">
    <source>
        <dbReference type="ARBA" id="ARBA00056348"/>
    </source>
</evidence>
<evidence type="ECO:0000256" key="18">
    <source>
        <dbReference type="ARBA" id="ARBA00049289"/>
    </source>
</evidence>
<feature type="transmembrane region" description="Helical" evidence="21">
    <location>
        <begin position="373"/>
        <end position="394"/>
    </location>
</feature>
<evidence type="ECO:0000256" key="9">
    <source>
        <dbReference type="ARBA" id="ARBA00022741"/>
    </source>
</evidence>
<dbReference type="InterPro" id="IPR059000">
    <property type="entry name" value="ATPase_P-type_domA"/>
</dbReference>
<dbReference type="InterPro" id="IPR036412">
    <property type="entry name" value="HAD-like_sf"/>
</dbReference>
<dbReference type="SUPFAM" id="SSF55008">
    <property type="entry name" value="HMA, heavy metal-associated domain"/>
    <property type="match status" value="1"/>
</dbReference>
<keyword evidence="24" id="KW-1185">Reference proteome</keyword>
<dbReference type="GO" id="GO:0005524">
    <property type="term" value="F:ATP binding"/>
    <property type="evidence" value="ECO:0007669"/>
    <property type="project" value="UniProtKB-UniRule"/>
</dbReference>